<feature type="chain" id="PRO_5021484312" evidence="1">
    <location>
        <begin position="21"/>
        <end position="115"/>
    </location>
</feature>
<accession>A0A4Y2TD57</accession>
<sequence>MRHPKYLLVLLKSLQELVLTATEFRNPLLVQACPSVGIAWELDFNMKVCIIRPTDSQSFLEEIRMGPLKLAGSWFLPVIKITIWRAADSTLKPWSVPLNFPRILPQRGAVSPADK</sequence>
<protein>
    <submittedName>
        <fullName evidence="2">Uncharacterized protein</fullName>
    </submittedName>
</protein>
<proteinExistence type="predicted"/>
<dbReference type="AlphaFoldDB" id="A0A4Y2TD57"/>
<evidence type="ECO:0000313" key="2">
    <source>
        <dbReference type="EMBL" id="GBN98542.1"/>
    </source>
</evidence>
<keyword evidence="1" id="KW-0732">Signal</keyword>
<comment type="caution">
    <text evidence="2">The sequence shown here is derived from an EMBL/GenBank/DDBJ whole genome shotgun (WGS) entry which is preliminary data.</text>
</comment>
<reference evidence="2 3" key="1">
    <citation type="journal article" date="2019" name="Sci. Rep.">
        <title>Orb-weaving spider Araneus ventricosus genome elucidates the spidroin gene catalogue.</title>
        <authorList>
            <person name="Kono N."/>
            <person name="Nakamura H."/>
            <person name="Ohtoshi R."/>
            <person name="Moran D.A.P."/>
            <person name="Shinohara A."/>
            <person name="Yoshida Y."/>
            <person name="Fujiwara M."/>
            <person name="Mori M."/>
            <person name="Tomita M."/>
            <person name="Arakawa K."/>
        </authorList>
    </citation>
    <scope>NUCLEOTIDE SEQUENCE [LARGE SCALE GENOMIC DNA]</scope>
</reference>
<evidence type="ECO:0000256" key="1">
    <source>
        <dbReference type="SAM" id="SignalP"/>
    </source>
</evidence>
<dbReference type="EMBL" id="BGPR01027777">
    <property type="protein sequence ID" value="GBN98542.1"/>
    <property type="molecule type" value="Genomic_DNA"/>
</dbReference>
<keyword evidence="3" id="KW-1185">Reference proteome</keyword>
<dbReference type="Proteomes" id="UP000499080">
    <property type="component" value="Unassembled WGS sequence"/>
</dbReference>
<name>A0A4Y2TD57_ARAVE</name>
<gene>
    <name evidence="2" type="ORF">AVEN_11552_1</name>
</gene>
<evidence type="ECO:0000313" key="3">
    <source>
        <dbReference type="Proteomes" id="UP000499080"/>
    </source>
</evidence>
<organism evidence="2 3">
    <name type="scientific">Araneus ventricosus</name>
    <name type="common">Orbweaver spider</name>
    <name type="synonym">Epeira ventricosa</name>
    <dbReference type="NCBI Taxonomy" id="182803"/>
    <lineage>
        <taxon>Eukaryota</taxon>
        <taxon>Metazoa</taxon>
        <taxon>Ecdysozoa</taxon>
        <taxon>Arthropoda</taxon>
        <taxon>Chelicerata</taxon>
        <taxon>Arachnida</taxon>
        <taxon>Araneae</taxon>
        <taxon>Araneomorphae</taxon>
        <taxon>Entelegynae</taxon>
        <taxon>Araneoidea</taxon>
        <taxon>Araneidae</taxon>
        <taxon>Araneus</taxon>
    </lineage>
</organism>
<feature type="signal peptide" evidence="1">
    <location>
        <begin position="1"/>
        <end position="20"/>
    </location>
</feature>